<dbReference type="EMBL" id="KZ270310">
    <property type="protein sequence ID" value="OZC05948.1"/>
    <property type="molecule type" value="Genomic_DNA"/>
</dbReference>
<name>A0A238BN24_9BILA</name>
<reference evidence="1 2" key="1">
    <citation type="submission" date="2015-12" db="EMBL/GenBank/DDBJ databases">
        <title>Draft genome of the nematode, Onchocerca flexuosa.</title>
        <authorList>
            <person name="Mitreva M."/>
        </authorList>
    </citation>
    <scope>NUCLEOTIDE SEQUENCE [LARGE SCALE GENOMIC DNA]</scope>
    <source>
        <strain evidence="1">Red Deer</strain>
    </source>
</reference>
<accession>A0A238BN24</accession>
<gene>
    <name evidence="1" type="ORF">X798_07076</name>
</gene>
<organism evidence="1 2">
    <name type="scientific">Onchocerca flexuosa</name>
    <dbReference type="NCBI Taxonomy" id="387005"/>
    <lineage>
        <taxon>Eukaryota</taxon>
        <taxon>Metazoa</taxon>
        <taxon>Ecdysozoa</taxon>
        <taxon>Nematoda</taxon>
        <taxon>Chromadorea</taxon>
        <taxon>Rhabditida</taxon>
        <taxon>Spirurina</taxon>
        <taxon>Spiruromorpha</taxon>
        <taxon>Filarioidea</taxon>
        <taxon>Onchocercidae</taxon>
        <taxon>Onchocerca</taxon>
    </lineage>
</organism>
<dbReference type="AlphaFoldDB" id="A0A238BN24"/>
<proteinExistence type="predicted"/>
<keyword evidence="2" id="KW-1185">Reference proteome</keyword>
<evidence type="ECO:0000313" key="1">
    <source>
        <dbReference type="EMBL" id="OZC05948.1"/>
    </source>
</evidence>
<sequence length="122" mass="13828">MKDAHRYQKIVLFSGIYNLRPLLDTYIGKAINLNLAEAEALSVVSLDKIAAELLIVVGSDESPKFKEQSQYIAEKYVEKYHAMNISDCYKIIPGEDHFTLVTSLADKNSTATKELLRFMLQK</sequence>
<dbReference type="Gene3D" id="3.40.50.1820">
    <property type="entry name" value="alpha/beta hydrolase"/>
    <property type="match status" value="1"/>
</dbReference>
<dbReference type="Proteomes" id="UP000242913">
    <property type="component" value="Unassembled WGS sequence"/>
</dbReference>
<evidence type="ECO:0000313" key="2">
    <source>
        <dbReference type="Proteomes" id="UP000242913"/>
    </source>
</evidence>
<dbReference type="InterPro" id="IPR029058">
    <property type="entry name" value="AB_hydrolase_fold"/>
</dbReference>
<protein>
    <submittedName>
        <fullName evidence="1">Uncharacterized protein</fullName>
    </submittedName>
</protein>
<dbReference type="OrthoDB" id="433474at2759"/>
<dbReference type="SUPFAM" id="SSF53474">
    <property type="entry name" value="alpha/beta-Hydrolases"/>
    <property type="match status" value="1"/>
</dbReference>